<sequence>MADASKISNSEWEVMKCIWGNPTCTANEIVDALSKRTDWKANTIRTLINRLVKKEVLGYNIDKKDKKTYYYFPLLSENECIKAESESFINRVFNGSLNGMIANFLNESKLSDEEIKELKNILDKKKG</sequence>
<dbReference type="InterPro" id="IPR005650">
    <property type="entry name" value="BlaI_family"/>
</dbReference>
<evidence type="ECO:0000256" key="3">
    <source>
        <dbReference type="ARBA" id="ARBA00023125"/>
    </source>
</evidence>
<keyword evidence="6" id="KW-1185">Reference proteome</keyword>
<dbReference type="PIRSF" id="PIRSF019455">
    <property type="entry name" value="CopR_AtkY"/>
    <property type="match status" value="1"/>
</dbReference>
<dbReference type="AlphaFoldDB" id="A0A1J0GEL5"/>
<evidence type="ECO:0000313" key="5">
    <source>
        <dbReference type="EMBL" id="APC39350.1"/>
    </source>
</evidence>
<dbReference type="RefSeq" id="WP_071611643.1">
    <property type="nucleotide sequence ID" value="NZ_CP015756.1"/>
</dbReference>
<accession>A0A1J0GEL5</accession>
<dbReference type="KEGG" id="ceu:A7L45_04390"/>
<dbReference type="Proteomes" id="UP000182569">
    <property type="component" value="Chromosome"/>
</dbReference>
<comment type="similarity">
    <text evidence="1">Belongs to the BlaI transcriptional regulatory family.</text>
</comment>
<evidence type="ECO:0000256" key="2">
    <source>
        <dbReference type="ARBA" id="ARBA00023015"/>
    </source>
</evidence>
<dbReference type="GO" id="GO:0003677">
    <property type="term" value="F:DNA binding"/>
    <property type="evidence" value="ECO:0007669"/>
    <property type="project" value="UniProtKB-KW"/>
</dbReference>
<evidence type="ECO:0000256" key="1">
    <source>
        <dbReference type="ARBA" id="ARBA00011046"/>
    </source>
</evidence>
<dbReference type="Gene3D" id="1.10.4040.10">
    <property type="entry name" value="Penicillinase repressor domain"/>
    <property type="match status" value="1"/>
</dbReference>
<gene>
    <name evidence="5" type="ORF">A7L45_04390</name>
</gene>
<dbReference type="InterPro" id="IPR036388">
    <property type="entry name" value="WH-like_DNA-bd_sf"/>
</dbReference>
<dbReference type="EMBL" id="CP015756">
    <property type="protein sequence ID" value="APC39350.1"/>
    <property type="molecule type" value="Genomic_DNA"/>
</dbReference>
<evidence type="ECO:0000313" key="6">
    <source>
        <dbReference type="Proteomes" id="UP000182569"/>
    </source>
</evidence>
<dbReference type="STRING" id="1552.A7L45_04390"/>
<evidence type="ECO:0000256" key="4">
    <source>
        <dbReference type="ARBA" id="ARBA00023163"/>
    </source>
</evidence>
<name>A0A1J0GEL5_9CLOT</name>
<organism evidence="5 6">
    <name type="scientific">Clostridium estertheticum subsp. estertheticum</name>
    <dbReference type="NCBI Taxonomy" id="1552"/>
    <lineage>
        <taxon>Bacteria</taxon>
        <taxon>Bacillati</taxon>
        <taxon>Bacillota</taxon>
        <taxon>Clostridia</taxon>
        <taxon>Eubacteriales</taxon>
        <taxon>Clostridiaceae</taxon>
        <taxon>Clostridium</taxon>
    </lineage>
</organism>
<dbReference type="SUPFAM" id="SSF46785">
    <property type="entry name" value="Winged helix' DNA-binding domain"/>
    <property type="match status" value="1"/>
</dbReference>
<protein>
    <submittedName>
        <fullName evidence="5">Transcriptional regulator</fullName>
    </submittedName>
</protein>
<proteinExistence type="inferred from homology"/>
<keyword evidence="2" id="KW-0805">Transcription regulation</keyword>
<dbReference type="Gene3D" id="1.10.10.10">
    <property type="entry name" value="Winged helix-like DNA-binding domain superfamily/Winged helix DNA-binding domain"/>
    <property type="match status" value="1"/>
</dbReference>
<dbReference type="InterPro" id="IPR036390">
    <property type="entry name" value="WH_DNA-bd_sf"/>
</dbReference>
<keyword evidence="3" id="KW-0238">DNA-binding</keyword>
<dbReference type="GO" id="GO:0045892">
    <property type="term" value="P:negative regulation of DNA-templated transcription"/>
    <property type="evidence" value="ECO:0007669"/>
    <property type="project" value="InterPro"/>
</dbReference>
<reference evidence="6" key="1">
    <citation type="journal article" date="2016" name="Front. Microbiol.">
        <title>Complete Genome Sequence of Clostridium estertheticum DSM 8809, a Microbe Identified in Spoiled Vacuum Packed Beef.</title>
        <authorList>
            <person name="Yu Z."/>
            <person name="Gunn L."/>
            <person name="Brennan E."/>
            <person name="Reid R."/>
            <person name="Wall P.G."/>
            <person name="Gaora O.P."/>
            <person name="Hurley D."/>
            <person name="Bolton D."/>
            <person name="Fanning S."/>
        </authorList>
    </citation>
    <scope>NUCLEOTIDE SEQUENCE [LARGE SCALE GENOMIC DNA]</scope>
    <source>
        <strain evidence="6">DSM 8809</strain>
    </source>
</reference>
<keyword evidence="4" id="KW-0804">Transcription</keyword>
<dbReference type="OrthoDB" id="9795583at2"/>
<dbReference type="Pfam" id="PF03965">
    <property type="entry name" value="Penicillinase_R"/>
    <property type="match status" value="1"/>
</dbReference>